<evidence type="ECO:0000256" key="5">
    <source>
        <dbReference type="PIRSR" id="PIRSR015582-2"/>
    </source>
</evidence>
<keyword evidence="3 5" id="KW-0460">Magnesium</keyword>
<feature type="chain" id="PRO_5042032145" description="HpcH/HpaI aldolase/citrate lyase domain-containing protein" evidence="6">
    <location>
        <begin position="19"/>
        <end position="336"/>
    </location>
</feature>
<dbReference type="EMBL" id="CP119892">
    <property type="protein sequence ID" value="WFD25492.1"/>
    <property type="molecule type" value="Genomic_DNA"/>
</dbReference>
<feature type="binding site" evidence="5">
    <location>
        <position position="163"/>
    </location>
    <ligand>
        <name>Mg(2+)</name>
        <dbReference type="ChEBI" id="CHEBI:18420"/>
    </ligand>
</feature>
<dbReference type="Proteomes" id="UP001213623">
    <property type="component" value="Chromosome 1"/>
</dbReference>
<keyword evidence="9" id="KW-1185">Reference proteome</keyword>
<dbReference type="InterPro" id="IPR040442">
    <property type="entry name" value="Pyrv_kinase-like_dom_sf"/>
</dbReference>
<feature type="signal peptide" evidence="6">
    <location>
        <begin position="1"/>
        <end position="18"/>
    </location>
</feature>
<proteinExistence type="predicted"/>
<dbReference type="InterPro" id="IPR015813">
    <property type="entry name" value="Pyrv/PenolPyrv_kinase-like_dom"/>
</dbReference>
<dbReference type="Gene3D" id="3.20.20.60">
    <property type="entry name" value="Phosphoenolpyruvate-binding domains"/>
    <property type="match status" value="1"/>
</dbReference>
<dbReference type="PANTHER" id="PTHR32308">
    <property type="entry name" value="LYASE BETA SUBUNIT, PUTATIVE (AFU_ORTHOLOGUE AFUA_4G13030)-RELATED"/>
    <property type="match status" value="1"/>
</dbReference>
<feature type="binding site" evidence="5">
    <location>
        <position position="200"/>
    </location>
    <ligand>
        <name>Mg(2+)</name>
        <dbReference type="ChEBI" id="CHEBI:18420"/>
    </ligand>
</feature>
<evidence type="ECO:0000256" key="6">
    <source>
        <dbReference type="SAM" id="SignalP"/>
    </source>
</evidence>
<evidence type="ECO:0000256" key="3">
    <source>
        <dbReference type="ARBA" id="ARBA00022842"/>
    </source>
</evidence>
<dbReference type="GO" id="GO:0003824">
    <property type="term" value="F:catalytic activity"/>
    <property type="evidence" value="ECO:0007669"/>
    <property type="project" value="InterPro"/>
</dbReference>
<sequence length="336" mass="37248">MAGLMVWQAWALRRTARAAIVPIVRRSLSTAPCSETRVRRSLLYVPGSSEKMLSRHVAADTLVYDLEDSVAQHRKGAAQNMVLQALQAAPERGPELAVRINAPSTKPEFAEGDLDVVLQSHRVQTVVIPKVESVDDLDVVARAARSLTQYTPETPLSLVLSIESAKALLHLPQLLAQVQTRMSEWEHRVSLAALLFASEDYCASTRIKRTRDRQTLLFPRSQLVTIARAYGLQAIDMVCIDYKDMAYLEEECADGANLGFDGKQVIHPAQLDIVRRVFSPSEEEIRLAQAILDVSQRGLTKNQGAVSLTHNGRDLMIDAPMLLQAKQTLQRAGLEH</sequence>
<evidence type="ECO:0000256" key="4">
    <source>
        <dbReference type="PIRSR" id="PIRSR015582-1"/>
    </source>
</evidence>
<reference evidence="8" key="1">
    <citation type="submission" date="2023-03" db="EMBL/GenBank/DDBJ databases">
        <title>Mating type loci evolution in Malassezia.</title>
        <authorList>
            <person name="Coelho M.A."/>
        </authorList>
    </citation>
    <scope>NUCLEOTIDE SEQUENCE</scope>
    <source>
        <strain evidence="8">CBS 9557</strain>
    </source>
</reference>
<comment type="cofactor">
    <cofactor evidence="1">
        <name>Mg(2+)</name>
        <dbReference type="ChEBI" id="CHEBI:18420"/>
    </cofactor>
</comment>
<dbReference type="AlphaFoldDB" id="A0AAF0J144"/>
<dbReference type="SUPFAM" id="SSF51621">
    <property type="entry name" value="Phosphoenolpyruvate/pyruvate domain"/>
    <property type="match status" value="1"/>
</dbReference>
<feature type="binding site" evidence="4">
    <location>
        <position position="163"/>
    </location>
    <ligand>
        <name>substrate</name>
    </ligand>
</feature>
<dbReference type="PIRSF" id="PIRSF015582">
    <property type="entry name" value="Cit_lyase_B"/>
    <property type="match status" value="1"/>
</dbReference>
<feature type="binding site" evidence="4">
    <location>
        <position position="99"/>
    </location>
    <ligand>
        <name>substrate</name>
    </ligand>
</feature>
<evidence type="ECO:0000256" key="1">
    <source>
        <dbReference type="ARBA" id="ARBA00001946"/>
    </source>
</evidence>
<gene>
    <name evidence="8" type="ORF">MNAN1_000452</name>
</gene>
<protein>
    <recommendedName>
        <fullName evidence="7">HpcH/HpaI aldolase/citrate lyase domain-containing protein</fullName>
    </recommendedName>
</protein>
<evidence type="ECO:0000259" key="7">
    <source>
        <dbReference type="Pfam" id="PF03328"/>
    </source>
</evidence>
<evidence type="ECO:0000256" key="2">
    <source>
        <dbReference type="ARBA" id="ARBA00022723"/>
    </source>
</evidence>
<keyword evidence="6" id="KW-0732">Signal</keyword>
<dbReference type="PANTHER" id="PTHR32308:SF0">
    <property type="entry name" value="HPCH_HPAI ALDOLASE_CITRATE LYASE DOMAIN-CONTAINING PROTEIN"/>
    <property type="match status" value="1"/>
</dbReference>
<feature type="domain" description="HpcH/HpaI aldolase/citrate lyase" evidence="7">
    <location>
        <begin position="40"/>
        <end position="268"/>
    </location>
</feature>
<evidence type="ECO:0000313" key="9">
    <source>
        <dbReference type="Proteomes" id="UP001213623"/>
    </source>
</evidence>
<dbReference type="InterPro" id="IPR005000">
    <property type="entry name" value="Aldolase/citrate-lyase_domain"/>
</dbReference>
<evidence type="ECO:0000313" key="8">
    <source>
        <dbReference type="EMBL" id="WFD25492.1"/>
    </source>
</evidence>
<organism evidence="8 9">
    <name type="scientific">Malassezia nana</name>
    <dbReference type="NCBI Taxonomy" id="180528"/>
    <lineage>
        <taxon>Eukaryota</taxon>
        <taxon>Fungi</taxon>
        <taxon>Dikarya</taxon>
        <taxon>Basidiomycota</taxon>
        <taxon>Ustilaginomycotina</taxon>
        <taxon>Malasseziomycetes</taxon>
        <taxon>Malasseziales</taxon>
        <taxon>Malasseziaceae</taxon>
        <taxon>Malassezia</taxon>
    </lineage>
</organism>
<keyword evidence="2 5" id="KW-0479">Metal-binding</keyword>
<name>A0AAF0J144_9BASI</name>
<dbReference type="InterPro" id="IPR011206">
    <property type="entry name" value="Citrate_lyase_beta/mcl1/mcl2"/>
</dbReference>
<dbReference type="GO" id="GO:0006107">
    <property type="term" value="P:oxaloacetate metabolic process"/>
    <property type="evidence" value="ECO:0007669"/>
    <property type="project" value="TreeGrafter"/>
</dbReference>
<dbReference type="Pfam" id="PF03328">
    <property type="entry name" value="HpcH_HpaI"/>
    <property type="match status" value="1"/>
</dbReference>
<accession>A0AAF0J144</accession>
<dbReference type="GO" id="GO:0000287">
    <property type="term" value="F:magnesium ion binding"/>
    <property type="evidence" value="ECO:0007669"/>
    <property type="project" value="TreeGrafter"/>
</dbReference>